<dbReference type="Proteomes" id="UP001515480">
    <property type="component" value="Unassembled WGS sequence"/>
</dbReference>
<sequence>MTLAEFDLRDNKITSGPHLAVELASLANLVRLDARHNPFCKGFYEASIALSPPTATAMSLRTMPHELGHLPEVESPGEMRLRWRATVICQLPKLTYLDGLEVDLLERRLGARACASQFGDAPSHSNAMLSPYSSAASPADTHGLSCLDSSQRIVSQLMPTPHFRTSPVPRSASAAFTMDAPTPSSCSLHTTARHRDSEESALQRTNCMPSRNTLSGSTRPTTAWGALFEEEPSATKPRVFDITPPGSTRTCDTLMEAAPSITHEGFLDAAFPGSTRGTGALAQDATSSAKGDEIGIALQSSTRATVGELAPAHVNLDEIGIALQSSTRAIVGELAPAHVNLDSCGSCAEDVPVSEAHLLDKDTLHGAAHTKAPKHDWNANEVNLTEASAERETSAKDARPDSDGNLQRDKANFRSPFGCGIDDSRQACSRSAAGSTCGELSPNLVRT</sequence>
<gene>
    <name evidence="2" type="ORF">AB1Y20_019966</name>
</gene>
<feature type="compositionally biased region" description="Basic and acidic residues" evidence="1">
    <location>
        <begin position="388"/>
        <end position="412"/>
    </location>
</feature>
<evidence type="ECO:0000313" key="3">
    <source>
        <dbReference type="Proteomes" id="UP001515480"/>
    </source>
</evidence>
<dbReference type="InterPro" id="IPR032675">
    <property type="entry name" value="LRR_dom_sf"/>
</dbReference>
<organism evidence="2 3">
    <name type="scientific">Prymnesium parvum</name>
    <name type="common">Toxic golden alga</name>
    <dbReference type="NCBI Taxonomy" id="97485"/>
    <lineage>
        <taxon>Eukaryota</taxon>
        <taxon>Haptista</taxon>
        <taxon>Haptophyta</taxon>
        <taxon>Prymnesiophyceae</taxon>
        <taxon>Prymnesiales</taxon>
        <taxon>Prymnesiaceae</taxon>
        <taxon>Prymnesium</taxon>
    </lineage>
</organism>
<comment type="caution">
    <text evidence="2">The sequence shown here is derived from an EMBL/GenBank/DDBJ whole genome shotgun (WGS) entry which is preliminary data.</text>
</comment>
<keyword evidence="3" id="KW-1185">Reference proteome</keyword>
<reference evidence="2 3" key="1">
    <citation type="journal article" date="2024" name="Science">
        <title>Giant polyketide synthase enzymes in the biosynthesis of giant marine polyether toxins.</title>
        <authorList>
            <person name="Fallon T.R."/>
            <person name="Shende V.V."/>
            <person name="Wierzbicki I.H."/>
            <person name="Pendleton A.L."/>
            <person name="Watervoot N.F."/>
            <person name="Auber R.P."/>
            <person name="Gonzalez D.J."/>
            <person name="Wisecaver J.H."/>
            <person name="Moore B.S."/>
        </authorList>
    </citation>
    <scope>NUCLEOTIDE SEQUENCE [LARGE SCALE GENOMIC DNA]</scope>
    <source>
        <strain evidence="2 3">12B1</strain>
    </source>
</reference>
<dbReference type="AlphaFoldDB" id="A0AB34JTR8"/>
<feature type="region of interest" description="Disordered" evidence="1">
    <location>
        <begin position="386"/>
        <end position="421"/>
    </location>
</feature>
<accession>A0AB34JTR8</accession>
<protein>
    <submittedName>
        <fullName evidence="2">Uncharacterized protein</fullName>
    </submittedName>
</protein>
<evidence type="ECO:0000256" key="1">
    <source>
        <dbReference type="SAM" id="MobiDB-lite"/>
    </source>
</evidence>
<proteinExistence type="predicted"/>
<evidence type="ECO:0000313" key="2">
    <source>
        <dbReference type="EMBL" id="KAL1525094.1"/>
    </source>
</evidence>
<name>A0AB34JTR8_PRYPA</name>
<dbReference type="Gene3D" id="3.80.10.10">
    <property type="entry name" value="Ribonuclease Inhibitor"/>
    <property type="match status" value="1"/>
</dbReference>
<dbReference type="EMBL" id="JBGBPQ010000004">
    <property type="protein sequence ID" value="KAL1525094.1"/>
    <property type="molecule type" value="Genomic_DNA"/>
</dbReference>